<evidence type="ECO:0000313" key="2">
    <source>
        <dbReference type="Proteomes" id="UP000620124"/>
    </source>
</evidence>
<dbReference type="AlphaFoldDB" id="A0A8H7CQ85"/>
<accession>A0A8H7CQ85</accession>
<organism evidence="1 2">
    <name type="scientific">Mycena venus</name>
    <dbReference type="NCBI Taxonomy" id="2733690"/>
    <lineage>
        <taxon>Eukaryota</taxon>
        <taxon>Fungi</taxon>
        <taxon>Dikarya</taxon>
        <taxon>Basidiomycota</taxon>
        <taxon>Agaricomycotina</taxon>
        <taxon>Agaricomycetes</taxon>
        <taxon>Agaricomycetidae</taxon>
        <taxon>Agaricales</taxon>
        <taxon>Marasmiineae</taxon>
        <taxon>Mycenaceae</taxon>
        <taxon>Mycena</taxon>
    </lineage>
</organism>
<keyword evidence="2" id="KW-1185">Reference proteome</keyword>
<reference evidence="1" key="1">
    <citation type="submission" date="2020-05" db="EMBL/GenBank/DDBJ databases">
        <title>Mycena genomes resolve the evolution of fungal bioluminescence.</title>
        <authorList>
            <person name="Tsai I.J."/>
        </authorList>
    </citation>
    <scope>NUCLEOTIDE SEQUENCE</scope>
    <source>
        <strain evidence="1">CCC161011</strain>
    </source>
</reference>
<gene>
    <name evidence="1" type="ORF">MVEN_01715900</name>
</gene>
<dbReference type="Proteomes" id="UP000620124">
    <property type="component" value="Unassembled WGS sequence"/>
</dbReference>
<proteinExistence type="predicted"/>
<dbReference type="EMBL" id="JACAZI010000015">
    <property type="protein sequence ID" value="KAF7344247.1"/>
    <property type="molecule type" value="Genomic_DNA"/>
</dbReference>
<protein>
    <submittedName>
        <fullName evidence="1">Uncharacterized protein</fullName>
    </submittedName>
</protein>
<comment type="caution">
    <text evidence="1">The sequence shown here is derived from an EMBL/GenBank/DDBJ whole genome shotgun (WGS) entry which is preliminary data.</text>
</comment>
<dbReference type="OrthoDB" id="423313at2759"/>
<sequence>MLRCYNLQHANLRTDVKYITSWPTNGWSNQVIQYMNLLYLAQLTERVPIIPCFRSVDLDGNVSHIHFGDVFDLPRLRKELKTPILKWREVKDLGSETLEDLATGGFESRRFVYTCPATGPQFPRNGQERPEHVPMAACLADHLQHRATSLRAPPTLVLSPLHQKALILDDHLFCCNSLYFGIDLLKKRQDIAPAWQTVGRLMHWAPAIQVIAVSRTRQTLGIEAGERIPPSIAVHVRRGDFSIWRRIDGIPVNEYFAPLSAYVRCIKEALRAAILENTGVAIDGVIITSDETDPAKWAPTLTELGWLRPNHTETVESLASI</sequence>
<evidence type="ECO:0000313" key="1">
    <source>
        <dbReference type="EMBL" id="KAF7344247.1"/>
    </source>
</evidence>
<name>A0A8H7CQ85_9AGAR</name>